<name>D3PXR5_STANL</name>
<keyword evidence="1" id="KW-0472">Membrane</keyword>
<evidence type="ECO:0000256" key="1">
    <source>
        <dbReference type="SAM" id="Phobius"/>
    </source>
</evidence>
<dbReference type="AlphaFoldDB" id="D3PXR5"/>
<evidence type="ECO:0000313" key="3">
    <source>
        <dbReference type="EMBL" id="ADD43395.1"/>
    </source>
</evidence>
<dbReference type="SUPFAM" id="SSF53300">
    <property type="entry name" value="vWA-like"/>
    <property type="match status" value="1"/>
</dbReference>
<dbReference type="OrthoDB" id="5621159at2"/>
<dbReference type="PROSITE" id="PS50234">
    <property type="entry name" value="VWFA"/>
    <property type="match status" value="1"/>
</dbReference>
<keyword evidence="1" id="KW-0812">Transmembrane</keyword>
<proteinExistence type="predicted"/>
<keyword evidence="1" id="KW-1133">Transmembrane helix</keyword>
<dbReference type="InterPro" id="IPR036465">
    <property type="entry name" value="vWFA_dom_sf"/>
</dbReference>
<evidence type="ECO:0000313" key="4">
    <source>
        <dbReference type="Proteomes" id="UP000000844"/>
    </source>
</evidence>
<accession>D3PXR5</accession>
<dbReference type="Proteomes" id="UP000000844">
    <property type="component" value="Chromosome"/>
</dbReference>
<dbReference type="SMART" id="SM00327">
    <property type="entry name" value="VWA"/>
    <property type="match status" value="1"/>
</dbReference>
<feature type="transmembrane region" description="Helical" evidence="1">
    <location>
        <begin position="29"/>
        <end position="53"/>
    </location>
</feature>
<dbReference type="EMBL" id="CP001778">
    <property type="protein sequence ID" value="ADD43395.1"/>
    <property type="molecule type" value="Genomic_DNA"/>
</dbReference>
<feature type="domain" description="VWFA" evidence="2">
    <location>
        <begin position="409"/>
        <end position="606"/>
    </location>
</feature>
<keyword evidence="4" id="KW-1185">Reference proteome</keyword>
<dbReference type="InterPro" id="IPR002035">
    <property type="entry name" value="VWF_A"/>
</dbReference>
<protein>
    <submittedName>
        <fullName evidence="3">von Willebrand factor type A</fullName>
    </submittedName>
</protein>
<dbReference type="KEGG" id="sna:Snas_3738"/>
<dbReference type="Gene3D" id="3.40.50.410">
    <property type="entry name" value="von Willebrand factor, type A domain"/>
    <property type="match status" value="1"/>
</dbReference>
<evidence type="ECO:0000259" key="2">
    <source>
        <dbReference type="PROSITE" id="PS50234"/>
    </source>
</evidence>
<reference evidence="3 4" key="1">
    <citation type="journal article" date="2009" name="Stand. Genomic Sci.">
        <title>Complete genome sequence of Stackebrandtia nassauensis type strain (LLR-40K-21).</title>
        <authorList>
            <person name="Munk C."/>
            <person name="Lapidus A."/>
            <person name="Copeland A."/>
            <person name="Jando M."/>
            <person name="Mayilraj S."/>
            <person name="Glavina Del Rio T."/>
            <person name="Nolan M."/>
            <person name="Chen F."/>
            <person name="Lucas S."/>
            <person name="Tice H."/>
            <person name="Cheng J.F."/>
            <person name="Han C."/>
            <person name="Detter J.C."/>
            <person name="Bruce D."/>
            <person name="Goodwin L."/>
            <person name="Chain P."/>
            <person name="Pitluck S."/>
            <person name="Goker M."/>
            <person name="Ovchinikova G."/>
            <person name="Pati A."/>
            <person name="Ivanova N."/>
            <person name="Mavromatis K."/>
            <person name="Chen A."/>
            <person name="Palaniappan K."/>
            <person name="Land M."/>
            <person name="Hauser L."/>
            <person name="Chang Y.J."/>
            <person name="Jeffries C.D."/>
            <person name="Bristow J."/>
            <person name="Eisen J.A."/>
            <person name="Markowitz V."/>
            <person name="Hugenholtz P."/>
            <person name="Kyrpides N.C."/>
            <person name="Klenk H.P."/>
        </authorList>
    </citation>
    <scope>NUCLEOTIDE SEQUENCE [LARGE SCALE GENOMIC DNA]</scope>
    <source>
        <strain evidence="4">DSM 44728 / CIP 108903 / NRRL B-16338 / NBRC 102104 / LLR-40K-21</strain>
    </source>
</reference>
<sequence length="609" mass="65756">MARGRSQSGVVRSHRRGRRRQVIRRRLPVAPWIVVTTVVALAASGLVGGYAFLLSTGCSGDPIKAVVAAPKEISGTLQTAARSWAGTEPSVDGGQCISVEVREQASQDVVSALSGSSTGSKKDLPHVWIPESMAWLEMAKISDRGKKMLPDSPPLVATSPTVIAMPTEAAKALGWRNEDKPVDKAGKPTWGNLLKLAEDSDWSQFGKDKWGDITVGMSDPMASTADLHALLSIVDKNRSAGVDAEELGNVSKLKSTVHKETPSVEEMMGKVSEAKAKGDPVGFVSAFPALERDVWKNNFSGTESPLTAVYPADGSLDADYPLAVLQNVSWTDATHQEIGKQFGEYLLGEGQKEIKKGGFRDGTRREASSELTGTEGLATQITATQRDKVDSESVQTTLATWQAVARPANVLVVVDSSSSMSTEEPYDGEKLSRMDIIRKSLERSLDLFGEQANVGLWRYPYDDPVAGTAYQKLVEIGEFDKSRQDDIESQLSAVEPAADGGLNDTVVEAYKNVLDNYNKTTGAINLVVVISDGGSESDASLSNEDVTEELKDLSAKDRDKEASIMTIGYGKDADKDHLDAIATATQGRYYPAKWNDEINMQILNALYYN</sequence>
<dbReference type="HOGENOM" id="CLU_018489_2_0_11"/>
<dbReference type="Pfam" id="PF00092">
    <property type="entry name" value="VWA"/>
    <property type="match status" value="1"/>
</dbReference>
<dbReference type="eggNOG" id="COG1840">
    <property type="taxonomic scope" value="Bacteria"/>
</dbReference>
<dbReference type="eggNOG" id="COG2304">
    <property type="taxonomic scope" value="Bacteria"/>
</dbReference>
<dbReference type="STRING" id="446470.Snas_3738"/>
<organism evidence="3 4">
    <name type="scientific">Stackebrandtia nassauensis (strain DSM 44728 / CIP 108903 / NRRL B-16338 / NBRC 102104 / LLR-40K-21)</name>
    <dbReference type="NCBI Taxonomy" id="446470"/>
    <lineage>
        <taxon>Bacteria</taxon>
        <taxon>Bacillati</taxon>
        <taxon>Actinomycetota</taxon>
        <taxon>Actinomycetes</taxon>
        <taxon>Glycomycetales</taxon>
        <taxon>Glycomycetaceae</taxon>
        <taxon>Stackebrandtia</taxon>
    </lineage>
</organism>
<gene>
    <name evidence="3" type="ordered locus">Snas_3738</name>
</gene>
<dbReference type="SUPFAM" id="SSF53850">
    <property type="entry name" value="Periplasmic binding protein-like II"/>
    <property type="match status" value="1"/>
</dbReference>